<keyword evidence="2" id="KW-1185">Reference proteome</keyword>
<evidence type="ECO:0000313" key="2">
    <source>
        <dbReference type="Proteomes" id="UP000708208"/>
    </source>
</evidence>
<dbReference type="AlphaFoldDB" id="A0A8J2PC27"/>
<name>A0A8J2PC27_9HEXA</name>
<organism evidence="1 2">
    <name type="scientific">Allacma fusca</name>
    <dbReference type="NCBI Taxonomy" id="39272"/>
    <lineage>
        <taxon>Eukaryota</taxon>
        <taxon>Metazoa</taxon>
        <taxon>Ecdysozoa</taxon>
        <taxon>Arthropoda</taxon>
        <taxon>Hexapoda</taxon>
        <taxon>Collembola</taxon>
        <taxon>Symphypleona</taxon>
        <taxon>Sminthuridae</taxon>
        <taxon>Allacma</taxon>
    </lineage>
</organism>
<accession>A0A8J2PC27</accession>
<feature type="non-terminal residue" evidence="1">
    <location>
        <position position="1"/>
    </location>
</feature>
<reference evidence="1" key="1">
    <citation type="submission" date="2021-06" db="EMBL/GenBank/DDBJ databases">
        <authorList>
            <person name="Hodson N. C."/>
            <person name="Mongue J. A."/>
            <person name="Jaron S. K."/>
        </authorList>
    </citation>
    <scope>NUCLEOTIDE SEQUENCE</scope>
</reference>
<gene>
    <name evidence="1" type="ORF">AFUS01_LOCUS28009</name>
</gene>
<proteinExistence type="predicted"/>
<evidence type="ECO:0000313" key="1">
    <source>
        <dbReference type="EMBL" id="CAG7817437.1"/>
    </source>
</evidence>
<sequence length="37" mass="4254">LSGRQIGGTSKCAHGDHFLGFCIIRRENFKKYSRRTL</sequence>
<comment type="caution">
    <text evidence="1">The sequence shown here is derived from an EMBL/GenBank/DDBJ whole genome shotgun (WGS) entry which is preliminary data.</text>
</comment>
<protein>
    <submittedName>
        <fullName evidence="1">Uncharacterized protein</fullName>
    </submittedName>
</protein>
<dbReference type="EMBL" id="CAJVCH010394223">
    <property type="protein sequence ID" value="CAG7817437.1"/>
    <property type="molecule type" value="Genomic_DNA"/>
</dbReference>
<dbReference type="Proteomes" id="UP000708208">
    <property type="component" value="Unassembled WGS sequence"/>
</dbReference>